<evidence type="ECO:0000256" key="8">
    <source>
        <dbReference type="ARBA" id="ARBA00040394"/>
    </source>
</evidence>
<evidence type="ECO:0000256" key="5">
    <source>
        <dbReference type="ARBA" id="ARBA00022827"/>
    </source>
</evidence>
<dbReference type="FunFam" id="1.20.140.10:FF:000001">
    <property type="entry name" value="Acyl-CoA dehydrogenase"/>
    <property type="match status" value="1"/>
</dbReference>
<feature type="domain" description="Acyl-CoA dehydrogenase/oxidase N-terminal" evidence="14">
    <location>
        <begin position="4"/>
        <end position="113"/>
    </location>
</feature>
<dbReference type="InterPro" id="IPR013786">
    <property type="entry name" value="AcylCoA_DH/ox_N"/>
</dbReference>
<evidence type="ECO:0000256" key="10">
    <source>
        <dbReference type="ARBA" id="ARBA00052546"/>
    </source>
</evidence>
<feature type="domain" description="Acyl-CoA dehydrogenase/oxidase C-terminal" evidence="12">
    <location>
        <begin position="228"/>
        <end position="374"/>
    </location>
</feature>
<name>A0A4R5PAK4_9MYCO</name>
<dbReference type="GO" id="GO:0050660">
    <property type="term" value="F:flavin adenine dinucleotide binding"/>
    <property type="evidence" value="ECO:0007669"/>
    <property type="project" value="InterPro"/>
</dbReference>
<keyword evidence="4 11" id="KW-0285">Flavoprotein</keyword>
<reference evidence="15 16" key="1">
    <citation type="journal article" date="2019" name="Sci. Rep.">
        <title>Extended insight into the Mycobacterium chelonae-abscessus complex through whole genome sequencing of Mycobacterium salmoniphilum outbreak and Mycobacterium salmoniphilum-like strains.</title>
        <authorList>
            <person name="Behra P.R.K."/>
            <person name="Das S."/>
            <person name="Pettersson B.M.F."/>
            <person name="Shirreff L."/>
            <person name="DuCote T."/>
            <person name="Jacobsson K.G."/>
            <person name="Ennis D.G."/>
            <person name="Kirsebom L.A."/>
        </authorList>
    </citation>
    <scope>NUCLEOTIDE SEQUENCE [LARGE SCALE GENOMIC DNA]</scope>
    <source>
        <strain evidence="15 16">DSM 45524</strain>
    </source>
</reference>
<comment type="similarity">
    <text evidence="3 11">Belongs to the acyl-CoA dehydrogenase family.</text>
</comment>
<dbReference type="AlphaFoldDB" id="A0A4R5PAK4"/>
<comment type="function">
    <text evidence="7">Catalyzes the dehydrogenation at the alpha-beta position of ACP-bound acyl chains. This results in the introduction of a double bond in the lipidic chain, which is further transferred to the epsilon-amino group of lysine residue in the mycobactin core by MbtK.</text>
</comment>
<organism evidence="15 16">
    <name type="scientific">Mycobacteroides franklinii</name>
    <dbReference type="NCBI Taxonomy" id="948102"/>
    <lineage>
        <taxon>Bacteria</taxon>
        <taxon>Bacillati</taxon>
        <taxon>Actinomycetota</taxon>
        <taxon>Actinomycetes</taxon>
        <taxon>Mycobacteriales</taxon>
        <taxon>Mycobacteriaceae</taxon>
        <taxon>Mycobacteroides</taxon>
    </lineage>
</organism>
<comment type="caution">
    <text evidence="15">The sequence shown here is derived from an EMBL/GenBank/DDBJ whole genome shotgun (WGS) entry which is preliminary data.</text>
</comment>
<dbReference type="InterPro" id="IPR046373">
    <property type="entry name" value="Acyl-CoA_Oxase/DH_mid-dom_sf"/>
</dbReference>
<evidence type="ECO:0000256" key="9">
    <source>
        <dbReference type="ARBA" id="ARBA00042660"/>
    </source>
</evidence>
<dbReference type="Pfam" id="PF02770">
    <property type="entry name" value="Acyl-CoA_dh_M"/>
    <property type="match status" value="1"/>
</dbReference>
<evidence type="ECO:0000256" key="4">
    <source>
        <dbReference type="ARBA" id="ARBA00022630"/>
    </source>
</evidence>
<gene>
    <name evidence="15" type="ORF">EJ571_15215</name>
</gene>
<feature type="domain" description="Acyl-CoA oxidase/dehydrogenase middle" evidence="13">
    <location>
        <begin position="117"/>
        <end position="213"/>
    </location>
</feature>
<evidence type="ECO:0000256" key="6">
    <source>
        <dbReference type="ARBA" id="ARBA00023002"/>
    </source>
</evidence>
<dbReference type="Proteomes" id="UP000295627">
    <property type="component" value="Unassembled WGS sequence"/>
</dbReference>
<evidence type="ECO:0000256" key="2">
    <source>
        <dbReference type="ARBA" id="ARBA00005102"/>
    </source>
</evidence>
<dbReference type="GO" id="GO:0033539">
    <property type="term" value="P:fatty acid beta-oxidation using acyl-CoA dehydrogenase"/>
    <property type="evidence" value="ECO:0007669"/>
    <property type="project" value="TreeGrafter"/>
</dbReference>
<accession>A0A4R5PAK4</accession>
<dbReference type="PROSITE" id="PS00073">
    <property type="entry name" value="ACYL_COA_DH_2"/>
    <property type="match status" value="1"/>
</dbReference>
<dbReference type="SUPFAM" id="SSF47203">
    <property type="entry name" value="Acyl-CoA dehydrogenase C-terminal domain-like"/>
    <property type="match status" value="1"/>
</dbReference>
<dbReference type="GO" id="GO:0003995">
    <property type="term" value="F:acyl-CoA dehydrogenase activity"/>
    <property type="evidence" value="ECO:0007669"/>
    <property type="project" value="InterPro"/>
</dbReference>
<evidence type="ECO:0000259" key="14">
    <source>
        <dbReference type="Pfam" id="PF02771"/>
    </source>
</evidence>
<evidence type="ECO:0000256" key="1">
    <source>
        <dbReference type="ARBA" id="ARBA00001974"/>
    </source>
</evidence>
<dbReference type="RefSeq" id="WP_078335184.1">
    <property type="nucleotide sequence ID" value="NZ_MAFQ01000010.1"/>
</dbReference>
<comment type="pathway">
    <text evidence="2">Siderophore biosynthesis; mycobactin biosynthesis.</text>
</comment>
<proteinExistence type="inferred from homology"/>
<dbReference type="InterPro" id="IPR037069">
    <property type="entry name" value="AcylCoA_DH/ox_N_sf"/>
</dbReference>
<evidence type="ECO:0000259" key="13">
    <source>
        <dbReference type="Pfam" id="PF02770"/>
    </source>
</evidence>
<dbReference type="Gene3D" id="1.10.540.10">
    <property type="entry name" value="Acyl-CoA dehydrogenase/oxidase, N-terminal domain"/>
    <property type="match status" value="1"/>
</dbReference>
<dbReference type="SUPFAM" id="SSF56645">
    <property type="entry name" value="Acyl-CoA dehydrogenase NM domain-like"/>
    <property type="match status" value="1"/>
</dbReference>
<dbReference type="Gene3D" id="1.20.140.10">
    <property type="entry name" value="Butyryl-CoA Dehydrogenase, subunit A, domain 3"/>
    <property type="match status" value="1"/>
</dbReference>
<dbReference type="EMBL" id="RXLR01000017">
    <property type="protein sequence ID" value="TDH20580.1"/>
    <property type="molecule type" value="Genomic_DNA"/>
</dbReference>
<dbReference type="PANTHER" id="PTHR48083">
    <property type="entry name" value="MEDIUM-CHAIN SPECIFIC ACYL-COA DEHYDROGENASE, MITOCHONDRIAL-RELATED"/>
    <property type="match status" value="1"/>
</dbReference>
<keyword evidence="6 11" id="KW-0560">Oxidoreductase</keyword>
<dbReference type="GO" id="GO:0005737">
    <property type="term" value="C:cytoplasm"/>
    <property type="evidence" value="ECO:0007669"/>
    <property type="project" value="TreeGrafter"/>
</dbReference>
<sequence length="374" mass="41194">MDKDLDALAELARRFFEKECTPNEQRWGRQQSVDRDVWKRAGELGLLCLSIPEEYGGGGGTFAHEAVVAIEQVRALAPSFGGLLHSAIIAHYINAYGTEEQKKTWLPRMASGDVVSAIAMTEPGTGSDLQSIKTKAVKDGDDYLISGAKTFISNGQLADLVVVVAKTDPEGRGADSVSLILVETDREGFRRGRNLEKIGQHGQDTCELFFDDVRVPQCNLVGTVEGLGFIQLMQQLPQERLVLAVAATAAIEKTVDLTVAYTKEREAFGRPIFKFQNTQFVLAESDTIKSVAWSFLDDCVTKHLAGELDVPTAAKAKWWLTEQQCKVADECLQLFGGYGYMQEYPISRLYADARIQKVYGGTNEIMKTIIAKAL</sequence>
<evidence type="ECO:0000259" key="12">
    <source>
        <dbReference type="Pfam" id="PF00441"/>
    </source>
</evidence>
<comment type="cofactor">
    <cofactor evidence="1 11">
        <name>FAD</name>
        <dbReference type="ChEBI" id="CHEBI:57692"/>
    </cofactor>
</comment>
<dbReference type="InterPro" id="IPR006091">
    <property type="entry name" value="Acyl-CoA_Oxase/DH_mid-dom"/>
</dbReference>
<dbReference type="Pfam" id="PF00441">
    <property type="entry name" value="Acyl-CoA_dh_1"/>
    <property type="match status" value="1"/>
</dbReference>
<protein>
    <recommendedName>
        <fullName evidence="8">Acyl-[acyl-carrier-protein] dehydrogenase MbtN</fullName>
    </recommendedName>
    <alternativeName>
        <fullName evidence="9">Mycobactin synthase protein N</fullName>
    </alternativeName>
</protein>
<evidence type="ECO:0000313" key="16">
    <source>
        <dbReference type="Proteomes" id="UP000295627"/>
    </source>
</evidence>
<keyword evidence="5 11" id="KW-0274">FAD</keyword>
<dbReference type="Pfam" id="PF02771">
    <property type="entry name" value="Acyl-CoA_dh_N"/>
    <property type="match status" value="1"/>
</dbReference>
<dbReference type="InterPro" id="IPR050741">
    <property type="entry name" value="Acyl-CoA_dehydrogenase"/>
</dbReference>
<evidence type="ECO:0000256" key="7">
    <source>
        <dbReference type="ARBA" id="ARBA00037085"/>
    </source>
</evidence>
<evidence type="ECO:0000256" key="11">
    <source>
        <dbReference type="RuleBase" id="RU362125"/>
    </source>
</evidence>
<comment type="catalytic activity">
    <reaction evidence="10">
        <text>a 2,3-saturated acyl-CoA + A = a 2,3-dehydroacyl-CoA + AH2</text>
        <dbReference type="Rhea" id="RHEA:48608"/>
        <dbReference type="ChEBI" id="CHEBI:13193"/>
        <dbReference type="ChEBI" id="CHEBI:17499"/>
        <dbReference type="ChEBI" id="CHEBI:60015"/>
        <dbReference type="ChEBI" id="CHEBI:65111"/>
    </reaction>
</comment>
<dbReference type="PANTHER" id="PTHR48083:SF20">
    <property type="entry name" value="LONG-CHAIN SPECIFIC ACYL-COA DEHYDROGENASE, MITOCHONDRIAL"/>
    <property type="match status" value="1"/>
</dbReference>
<dbReference type="InterPro" id="IPR006089">
    <property type="entry name" value="Acyl-CoA_DH_CS"/>
</dbReference>
<evidence type="ECO:0000313" key="15">
    <source>
        <dbReference type="EMBL" id="TDH20580.1"/>
    </source>
</evidence>
<dbReference type="InterPro" id="IPR036250">
    <property type="entry name" value="AcylCo_DH-like_C"/>
</dbReference>
<evidence type="ECO:0000256" key="3">
    <source>
        <dbReference type="ARBA" id="ARBA00009347"/>
    </source>
</evidence>
<dbReference type="InterPro" id="IPR009075">
    <property type="entry name" value="AcylCo_DH/oxidase_C"/>
</dbReference>
<dbReference type="FunFam" id="2.40.110.10:FF:000002">
    <property type="entry name" value="Acyl-CoA dehydrogenase fadE12"/>
    <property type="match status" value="1"/>
</dbReference>
<dbReference type="Gene3D" id="2.40.110.10">
    <property type="entry name" value="Butyryl-CoA Dehydrogenase, subunit A, domain 2"/>
    <property type="match status" value="1"/>
</dbReference>
<dbReference type="InterPro" id="IPR009100">
    <property type="entry name" value="AcylCoA_DH/oxidase_NM_dom_sf"/>
</dbReference>